<organism evidence="1 2">
    <name type="scientific">Leptospira terpstrae serovar Hualin str. LT 11-33 = ATCC 700639</name>
    <dbReference type="NCBI Taxonomy" id="1257025"/>
    <lineage>
        <taxon>Bacteria</taxon>
        <taxon>Pseudomonadati</taxon>
        <taxon>Spirochaetota</taxon>
        <taxon>Spirochaetia</taxon>
        <taxon>Leptospirales</taxon>
        <taxon>Leptospiraceae</taxon>
        <taxon>Leptospira</taxon>
    </lineage>
</organism>
<gene>
    <name evidence="1" type="ORF">LEP1GSC203_2072</name>
</gene>
<dbReference type="AlphaFoldDB" id="N1W225"/>
<evidence type="ECO:0000313" key="2">
    <source>
        <dbReference type="Proteomes" id="UP000012371"/>
    </source>
</evidence>
<sequence>MELKLNEMKWFRFSAEGTTPHSYSNNPVSNHSLFIEKVSETKVTWITSDSCLTSPTYTYERTPIAATPTEIKYNLWNSDLIGNPPPPDNGYYIKLISGNPNIIIRFE</sequence>
<dbReference type="OrthoDB" id="342566at2"/>
<proteinExistence type="predicted"/>
<dbReference type="EMBL" id="AOGW02000010">
    <property type="protein sequence ID" value="EMY61726.1"/>
    <property type="molecule type" value="Genomic_DNA"/>
</dbReference>
<dbReference type="Proteomes" id="UP000012371">
    <property type="component" value="Unassembled WGS sequence"/>
</dbReference>
<dbReference type="RefSeq" id="WP_002974407.1">
    <property type="nucleotide sequence ID" value="NZ_AOGW02000010.1"/>
</dbReference>
<name>N1W225_9LEPT</name>
<keyword evidence="2" id="KW-1185">Reference proteome</keyword>
<protein>
    <submittedName>
        <fullName evidence="1">Uncharacterized protein</fullName>
    </submittedName>
</protein>
<evidence type="ECO:0000313" key="1">
    <source>
        <dbReference type="EMBL" id="EMY61726.1"/>
    </source>
</evidence>
<accession>N1W225</accession>
<reference evidence="1" key="1">
    <citation type="submission" date="2013-03" db="EMBL/GenBank/DDBJ databases">
        <authorList>
            <person name="Harkins D.M."/>
            <person name="Durkin A.S."/>
            <person name="Brinkac L.M."/>
            <person name="Haft D.H."/>
            <person name="Selengut J.D."/>
            <person name="Sanka R."/>
            <person name="DePew J."/>
            <person name="Purushe J."/>
            <person name="Hartskeerl R.A."/>
            <person name="Ahmed A."/>
            <person name="van der Linden H."/>
            <person name="Goris M.G.A."/>
            <person name="Vinetz J.M."/>
            <person name="Sutton G.G."/>
            <person name="Nierman W.C."/>
            <person name="Fouts D.E."/>
        </authorList>
    </citation>
    <scope>NUCLEOTIDE SEQUENCE [LARGE SCALE GENOMIC DNA]</scope>
    <source>
        <strain evidence="1">LT 11-33</strain>
    </source>
</reference>
<comment type="caution">
    <text evidence="1">The sequence shown here is derived from an EMBL/GenBank/DDBJ whole genome shotgun (WGS) entry which is preliminary data.</text>
</comment>